<protein>
    <recommendedName>
        <fullName evidence="5">RING-type domain-containing protein</fullName>
    </recommendedName>
</protein>
<feature type="domain" description="RING-type" evidence="5">
    <location>
        <begin position="227"/>
        <end position="270"/>
    </location>
</feature>
<organism evidence="6 7">
    <name type="scientific">Aphanomyces astaci</name>
    <name type="common">Crayfish plague agent</name>
    <dbReference type="NCBI Taxonomy" id="112090"/>
    <lineage>
        <taxon>Eukaryota</taxon>
        <taxon>Sar</taxon>
        <taxon>Stramenopiles</taxon>
        <taxon>Oomycota</taxon>
        <taxon>Saprolegniomycetes</taxon>
        <taxon>Saprolegniales</taxon>
        <taxon>Verrucalvaceae</taxon>
        <taxon>Aphanomyces</taxon>
    </lineage>
</organism>
<dbReference type="GO" id="GO:0035091">
    <property type="term" value="F:phosphatidylinositol binding"/>
    <property type="evidence" value="ECO:0007669"/>
    <property type="project" value="InterPro"/>
</dbReference>
<dbReference type="InterPro" id="IPR001841">
    <property type="entry name" value="Znf_RING"/>
</dbReference>
<dbReference type="Gene3D" id="3.30.1520.10">
    <property type="entry name" value="Phox-like domain"/>
    <property type="match status" value="1"/>
</dbReference>
<keyword evidence="2 4" id="KW-0863">Zinc-finger</keyword>
<dbReference type="PANTHER" id="PTHR45798">
    <property type="entry name" value="RING-H2 FINGER PROTEIN ATL61-RELATED-RELATED"/>
    <property type="match status" value="1"/>
</dbReference>
<dbReference type="PANTHER" id="PTHR45798:SF97">
    <property type="entry name" value="ALCOHOL-SENSITIVE RING FINGER PROTEIN 1"/>
    <property type="match status" value="1"/>
</dbReference>
<dbReference type="AlphaFoldDB" id="A0A6A4ZD73"/>
<dbReference type="SUPFAM" id="SSF64268">
    <property type="entry name" value="PX domain"/>
    <property type="match status" value="1"/>
</dbReference>
<dbReference type="GO" id="GO:0008270">
    <property type="term" value="F:zinc ion binding"/>
    <property type="evidence" value="ECO:0007669"/>
    <property type="project" value="UniProtKB-KW"/>
</dbReference>
<dbReference type="EMBL" id="VJMI01018863">
    <property type="protein sequence ID" value="KAF0709128.1"/>
    <property type="molecule type" value="Genomic_DNA"/>
</dbReference>
<keyword evidence="1" id="KW-0479">Metal-binding</keyword>
<evidence type="ECO:0000256" key="4">
    <source>
        <dbReference type="PROSITE-ProRule" id="PRU00175"/>
    </source>
</evidence>
<dbReference type="Gene3D" id="3.30.40.10">
    <property type="entry name" value="Zinc/RING finger domain, C3HC4 (zinc finger)"/>
    <property type="match status" value="1"/>
</dbReference>
<dbReference type="Proteomes" id="UP000469452">
    <property type="component" value="Unassembled WGS sequence"/>
</dbReference>
<dbReference type="Pfam" id="PF13639">
    <property type="entry name" value="zf-RING_2"/>
    <property type="match status" value="1"/>
</dbReference>
<evidence type="ECO:0000313" key="6">
    <source>
        <dbReference type="EMBL" id="KAF0709128.1"/>
    </source>
</evidence>
<keyword evidence="3" id="KW-0862">Zinc</keyword>
<dbReference type="PROSITE" id="PS50089">
    <property type="entry name" value="ZF_RING_2"/>
    <property type="match status" value="1"/>
</dbReference>
<evidence type="ECO:0000256" key="1">
    <source>
        <dbReference type="ARBA" id="ARBA00022723"/>
    </source>
</evidence>
<name>A0A6A4ZD73_APHAT</name>
<proteinExistence type="predicted"/>
<dbReference type="SMART" id="SM00184">
    <property type="entry name" value="RING"/>
    <property type="match status" value="1"/>
</dbReference>
<evidence type="ECO:0000256" key="2">
    <source>
        <dbReference type="ARBA" id="ARBA00022771"/>
    </source>
</evidence>
<gene>
    <name evidence="6" type="ORF">AaE_012965</name>
</gene>
<dbReference type="InterPro" id="IPR052788">
    <property type="entry name" value="RING-type_E3_ligase_ATL"/>
</dbReference>
<evidence type="ECO:0000256" key="3">
    <source>
        <dbReference type="ARBA" id="ARBA00022833"/>
    </source>
</evidence>
<evidence type="ECO:0000259" key="5">
    <source>
        <dbReference type="PROSITE" id="PS50089"/>
    </source>
</evidence>
<dbReference type="InterPro" id="IPR013083">
    <property type="entry name" value="Znf_RING/FYVE/PHD"/>
</dbReference>
<comment type="caution">
    <text evidence="6">The sequence shown here is derived from an EMBL/GenBank/DDBJ whole genome shotgun (WGS) entry which is preliminary data.</text>
</comment>
<sequence length="275" mass="31947">MSEEYVPQHQGGKYSATNAKKRLVRKIQQDSLKQLSLATQAVLVRSPTEPYHSYHMTITSEYYKQKWIACHRYSDFYRLRKTVLEVLSVHARMGCPVCQTVHAQVKKFDFPPRDIFRRGELDKQVAMRLPMLEDFVVALCQYLSTEGLLFMESSLIITIASITYISPYSIQNAHASCNVSSHLTSFRLVQMKDFMQFPLAHEEQHIRAIRSLTYVDPRDVHVETESCPICLNDWGELDGNQLVYAQCGHFFHEHCINEWYTTRFDCPMCRHIAGV</sequence>
<reference evidence="6 7" key="1">
    <citation type="submission" date="2019-06" db="EMBL/GenBank/DDBJ databases">
        <title>Genomics analysis of Aphanomyces spp. identifies a new class of oomycete effector associated with host adaptation.</title>
        <authorList>
            <person name="Gaulin E."/>
        </authorList>
    </citation>
    <scope>NUCLEOTIDE SEQUENCE [LARGE SCALE GENOMIC DNA]</scope>
    <source>
        <strain evidence="6 7">E</strain>
    </source>
</reference>
<evidence type="ECO:0000313" key="7">
    <source>
        <dbReference type="Proteomes" id="UP000469452"/>
    </source>
</evidence>
<dbReference type="InterPro" id="IPR036871">
    <property type="entry name" value="PX_dom_sf"/>
</dbReference>
<dbReference type="VEuPathDB" id="FungiDB:H257_13938"/>
<dbReference type="SUPFAM" id="SSF57850">
    <property type="entry name" value="RING/U-box"/>
    <property type="match status" value="1"/>
</dbReference>
<accession>A0A6A4ZD73</accession>